<comment type="catalytic activity">
    <reaction evidence="1">
        <text>2-phosphoglycolate + H2O = glycolate + phosphate</text>
        <dbReference type="Rhea" id="RHEA:14369"/>
        <dbReference type="ChEBI" id="CHEBI:15377"/>
        <dbReference type="ChEBI" id="CHEBI:29805"/>
        <dbReference type="ChEBI" id="CHEBI:43474"/>
        <dbReference type="ChEBI" id="CHEBI:58033"/>
        <dbReference type="EC" id="3.1.3.18"/>
    </reaction>
</comment>
<dbReference type="InterPro" id="IPR023198">
    <property type="entry name" value="PGP-like_dom2"/>
</dbReference>
<dbReference type="InterPro" id="IPR023214">
    <property type="entry name" value="HAD_sf"/>
</dbReference>
<dbReference type="RefSeq" id="WP_247397213.1">
    <property type="nucleotide sequence ID" value="NZ_JAKNRV010000026.1"/>
</dbReference>
<dbReference type="PANTHER" id="PTHR43434">
    <property type="entry name" value="PHOSPHOGLYCOLATE PHOSPHATASE"/>
    <property type="match status" value="1"/>
</dbReference>
<dbReference type="InterPro" id="IPR036412">
    <property type="entry name" value="HAD-like_sf"/>
</dbReference>
<dbReference type="InterPro" id="IPR041492">
    <property type="entry name" value="HAD_2"/>
</dbReference>
<comment type="similarity">
    <text evidence="4">Belongs to the HAD-like hydrolase superfamily. CbbY/CbbZ/Gph/YieH family.</text>
</comment>
<dbReference type="Gene3D" id="1.10.150.240">
    <property type="entry name" value="Putative phosphatase, domain 2"/>
    <property type="match status" value="1"/>
</dbReference>
<keyword evidence="6" id="KW-0479">Metal-binding</keyword>
<protein>
    <recommendedName>
        <fullName evidence="5">phosphoglycolate phosphatase</fullName>
        <ecNumber evidence="5">3.1.3.18</ecNumber>
    </recommendedName>
</protein>
<evidence type="ECO:0000256" key="1">
    <source>
        <dbReference type="ARBA" id="ARBA00000830"/>
    </source>
</evidence>
<dbReference type="SFLD" id="SFLDS00003">
    <property type="entry name" value="Haloacid_Dehalogenase"/>
    <property type="match status" value="1"/>
</dbReference>
<name>A0ABT0EDQ0_9PSED</name>
<evidence type="ECO:0000313" key="8">
    <source>
        <dbReference type="EMBL" id="MCK1783838.1"/>
    </source>
</evidence>
<sequence>MNIIFDLDGTLIDSKQRLYQLFQQLVSASTLTFDQYWQFKHNRLSNELILSTEFGYSDIEIHRFVSAWMGLIESPEFLAMDSNFEGVKDTLSRLGSHARLHVCTARQSRESAVTQLESLGLSNYFERLMVTEQKHSKTSIIDRQVSDLAPEDWLIGDTGSDIKVAHSLGINSCAVLSGFMSHEALLTYKPTRIIDSVLAFVL</sequence>
<reference evidence="8 9" key="1">
    <citation type="submission" date="2022-02" db="EMBL/GenBank/DDBJ databases">
        <title>Comparative genomics of the first Antarctic Pseudomonas spp. capable of biotransforming 2,4,6-Trinitrotoluene.</title>
        <authorList>
            <person name="Cabrera M.A."/>
            <person name="Marquez S.L."/>
            <person name="Perez-Donoso J.M."/>
        </authorList>
    </citation>
    <scope>NUCLEOTIDE SEQUENCE [LARGE SCALE GENOMIC DNA]</scope>
    <source>
        <strain evidence="8 9">TNT11</strain>
    </source>
</reference>
<evidence type="ECO:0000256" key="2">
    <source>
        <dbReference type="ARBA" id="ARBA00001946"/>
    </source>
</evidence>
<proteinExistence type="inferred from homology"/>
<dbReference type="Proteomes" id="UP001317085">
    <property type="component" value="Unassembled WGS sequence"/>
</dbReference>
<dbReference type="InterPro" id="IPR050155">
    <property type="entry name" value="HAD-like_hydrolase_sf"/>
</dbReference>
<dbReference type="Gene3D" id="3.40.50.1000">
    <property type="entry name" value="HAD superfamily/HAD-like"/>
    <property type="match status" value="1"/>
</dbReference>
<evidence type="ECO:0000256" key="4">
    <source>
        <dbReference type="ARBA" id="ARBA00006171"/>
    </source>
</evidence>
<dbReference type="EC" id="3.1.3.18" evidence="5"/>
<dbReference type="SUPFAM" id="SSF56784">
    <property type="entry name" value="HAD-like"/>
    <property type="match status" value="1"/>
</dbReference>
<dbReference type="SFLD" id="SFLDG01129">
    <property type="entry name" value="C1.5:_HAD__Beta-PGM__Phosphata"/>
    <property type="match status" value="1"/>
</dbReference>
<dbReference type="Pfam" id="PF13419">
    <property type="entry name" value="HAD_2"/>
    <property type="match status" value="1"/>
</dbReference>
<gene>
    <name evidence="8" type="ORF">L9Z73_05520</name>
</gene>
<evidence type="ECO:0000256" key="5">
    <source>
        <dbReference type="ARBA" id="ARBA00013078"/>
    </source>
</evidence>
<dbReference type="EMBL" id="JAKNRV010000026">
    <property type="protein sequence ID" value="MCK1783838.1"/>
    <property type="molecule type" value="Genomic_DNA"/>
</dbReference>
<evidence type="ECO:0000256" key="3">
    <source>
        <dbReference type="ARBA" id="ARBA00004818"/>
    </source>
</evidence>
<evidence type="ECO:0000256" key="7">
    <source>
        <dbReference type="ARBA" id="ARBA00023277"/>
    </source>
</evidence>
<organism evidence="8 9">
    <name type="scientific">Pseudomonas emilianonis</name>
    <dbReference type="NCBI Taxonomy" id="2915812"/>
    <lineage>
        <taxon>Bacteria</taxon>
        <taxon>Pseudomonadati</taxon>
        <taxon>Pseudomonadota</taxon>
        <taxon>Gammaproteobacteria</taxon>
        <taxon>Pseudomonadales</taxon>
        <taxon>Pseudomonadaceae</taxon>
        <taxon>Pseudomonas</taxon>
    </lineage>
</organism>
<keyword evidence="9" id="KW-1185">Reference proteome</keyword>
<accession>A0ABT0EDQ0</accession>
<dbReference type="PANTHER" id="PTHR43434:SF1">
    <property type="entry name" value="PHOSPHOGLYCOLATE PHOSPHATASE"/>
    <property type="match status" value="1"/>
</dbReference>
<evidence type="ECO:0000256" key="6">
    <source>
        <dbReference type="ARBA" id="ARBA00022723"/>
    </source>
</evidence>
<comment type="caution">
    <text evidence="8">The sequence shown here is derived from an EMBL/GenBank/DDBJ whole genome shotgun (WGS) entry which is preliminary data.</text>
</comment>
<comment type="cofactor">
    <cofactor evidence="2">
        <name>Mg(2+)</name>
        <dbReference type="ChEBI" id="CHEBI:18420"/>
    </cofactor>
</comment>
<evidence type="ECO:0000313" key="9">
    <source>
        <dbReference type="Proteomes" id="UP001317085"/>
    </source>
</evidence>
<comment type="pathway">
    <text evidence="3">Organic acid metabolism; glycolate biosynthesis; glycolate from 2-phosphoglycolate: step 1/1.</text>
</comment>
<keyword evidence="7" id="KW-0119">Carbohydrate metabolism</keyword>